<dbReference type="GO" id="GO:0001407">
    <property type="term" value="P:glycerophosphodiester transmembrane transport"/>
    <property type="evidence" value="ECO:0007669"/>
    <property type="project" value="TreeGrafter"/>
</dbReference>
<keyword evidence="7" id="KW-1185">Reference proteome</keyword>
<dbReference type="SUPFAM" id="SSF50331">
    <property type="entry name" value="MOP-like"/>
    <property type="match status" value="1"/>
</dbReference>
<evidence type="ECO:0000256" key="3">
    <source>
        <dbReference type="ARBA" id="ARBA00022741"/>
    </source>
</evidence>
<dbReference type="PANTHER" id="PTHR43875">
    <property type="entry name" value="MALTODEXTRIN IMPORT ATP-BINDING PROTEIN MSMX"/>
    <property type="match status" value="1"/>
</dbReference>
<proteinExistence type="inferred from homology"/>
<dbReference type="InterPro" id="IPR047641">
    <property type="entry name" value="ABC_transpr_MalK/UgpC-like"/>
</dbReference>
<dbReference type="Gene3D" id="2.40.50.100">
    <property type="match status" value="1"/>
</dbReference>
<sequence>MARTAEAGGQRKASMSSPIVLANVTKIYRGGAEAVRDVSIEIPAGAFCALVGPTGAGKSTLLRLIASREAPTGGLVEVGDAASQSWRIGRSEVVELVDARALDPDRNLWDNMVAGLKSRGLGRKEREAATLKAADAMALGGLLARKPGSVSSGEAARAAIGRAFAHQPRALLFDEPFAGLDPARRLELRRALKRLQRDSGATAVIATHDLGDALALADLVAVMDQGRLVAAGTPDEVYGRPPTVEVARLLGAPPMNVLPVRANQTGLSLEDGTHLGGTSVMTTAVFAQLGVRPEDLFVAGEGAPQAAAILPVRVEEVERAGPETLVYGRVGAFPVAARITGVVEAPVDGPLRLGARRESLHMFDAETGARL</sequence>
<evidence type="ECO:0000313" key="7">
    <source>
        <dbReference type="Proteomes" id="UP000289708"/>
    </source>
</evidence>
<keyword evidence="2" id="KW-0813">Transport</keyword>
<dbReference type="InterPro" id="IPR003593">
    <property type="entry name" value="AAA+_ATPase"/>
</dbReference>
<dbReference type="SMART" id="SM00382">
    <property type="entry name" value="AAA"/>
    <property type="match status" value="1"/>
</dbReference>
<dbReference type="GO" id="GO:0005524">
    <property type="term" value="F:ATP binding"/>
    <property type="evidence" value="ECO:0007669"/>
    <property type="project" value="UniProtKB-KW"/>
</dbReference>
<accession>A0A4Q0MK00</accession>
<evidence type="ECO:0000256" key="4">
    <source>
        <dbReference type="ARBA" id="ARBA00022840"/>
    </source>
</evidence>
<name>A0A4Q0MK00_9HYPH</name>
<keyword evidence="3" id="KW-0547">Nucleotide-binding</keyword>
<dbReference type="InterPro" id="IPR027417">
    <property type="entry name" value="P-loop_NTPase"/>
</dbReference>
<evidence type="ECO:0000256" key="2">
    <source>
        <dbReference type="ARBA" id="ARBA00022448"/>
    </source>
</evidence>
<dbReference type="Gene3D" id="3.40.50.300">
    <property type="entry name" value="P-loop containing nucleotide triphosphate hydrolases"/>
    <property type="match status" value="1"/>
</dbReference>
<organism evidence="6 7">
    <name type="scientific">Hansschlegelia zhihuaiae</name>
    <dbReference type="NCBI Taxonomy" id="405005"/>
    <lineage>
        <taxon>Bacteria</taxon>
        <taxon>Pseudomonadati</taxon>
        <taxon>Pseudomonadota</taxon>
        <taxon>Alphaproteobacteria</taxon>
        <taxon>Hyphomicrobiales</taxon>
        <taxon>Methylopilaceae</taxon>
        <taxon>Hansschlegelia</taxon>
    </lineage>
</organism>
<keyword evidence="4 6" id="KW-0067">ATP-binding</keyword>
<dbReference type="GO" id="GO:0015794">
    <property type="term" value="P:glycerol-3-phosphate transmembrane transport"/>
    <property type="evidence" value="ECO:0007669"/>
    <property type="project" value="TreeGrafter"/>
</dbReference>
<feature type="domain" description="ABC transporter" evidence="5">
    <location>
        <begin position="19"/>
        <end position="250"/>
    </location>
</feature>
<dbReference type="GO" id="GO:0055052">
    <property type="term" value="C:ATP-binding cassette (ABC) transporter complex, substrate-binding subunit-containing"/>
    <property type="evidence" value="ECO:0007669"/>
    <property type="project" value="TreeGrafter"/>
</dbReference>
<dbReference type="OrthoDB" id="394852at2"/>
<dbReference type="SUPFAM" id="SSF52540">
    <property type="entry name" value="P-loop containing nucleoside triphosphate hydrolases"/>
    <property type="match status" value="1"/>
</dbReference>
<dbReference type="PROSITE" id="PS50893">
    <property type="entry name" value="ABC_TRANSPORTER_2"/>
    <property type="match status" value="1"/>
</dbReference>
<dbReference type="InterPro" id="IPR017871">
    <property type="entry name" value="ABC_transporter-like_CS"/>
</dbReference>
<dbReference type="Proteomes" id="UP000289708">
    <property type="component" value="Unassembled WGS sequence"/>
</dbReference>
<dbReference type="Pfam" id="PF00005">
    <property type="entry name" value="ABC_tran"/>
    <property type="match status" value="1"/>
</dbReference>
<gene>
    <name evidence="6" type="ORF">EK403_09155</name>
</gene>
<dbReference type="PROSITE" id="PS00211">
    <property type="entry name" value="ABC_TRANSPORTER_1"/>
    <property type="match status" value="1"/>
</dbReference>
<comment type="caution">
    <text evidence="6">The sequence shown here is derived from an EMBL/GenBank/DDBJ whole genome shotgun (WGS) entry which is preliminary data.</text>
</comment>
<dbReference type="InterPro" id="IPR008995">
    <property type="entry name" value="Mo/tungstate-bd_C_term_dom"/>
</dbReference>
<evidence type="ECO:0000256" key="1">
    <source>
        <dbReference type="ARBA" id="ARBA00005417"/>
    </source>
</evidence>
<dbReference type="Gene3D" id="2.40.50.140">
    <property type="entry name" value="Nucleic acid-binding proteins"/>
    <property type="match status" value="1"/>
</dbReference>
<comment type="similarity">
    <text evidence="1">Belongs to the ABC transporter superfamily.</text>
</comment>
<dbReference type="InterPro" id="IPR003439">
    <property type="entry name" value="ABC_transporter-like_ATP-bd"/>
</dbReference>
<dbReference type="InterPro" id="IPR012340">
    <property type="entry name" value="NA-bd_OB-fold"/>
</dbReference>
<dbReference type="GO" id="GO:0016887">
    <property type="term" value="F:ATP hydrolysis activity"/>
    <property type="evidence" value="ECO:0007669"/>
    <property type="project" value="InterPro"/>
</dbReference>
<dbReference type="AlphaFoldDB" id="A0A4Q0MK00"/>
<dbReference type="PANTHER" id="PTHR43875:SF12">
    <property type="entry name" value="SN-GLYCEROL-3-PHOSPHATE IMPORT ATP-BINDING PROTEIN UGPC"/>
    <property type="match status" value="1"/>
</dbReference>
<evidence type="ECO:0000259" key="5">
    <source>
        <dbReference type="PROSITE" id="PS50893"/>
    </source>
</evidence>
<dbReference type="EMBL" id="RYFI01000007">
    <property type="protein sequence ID" value="RXF73743.1"/>
    <property type="molecule type" value="Genomic_DNA"/>
</dbReference>
<reference evidence="6 7" key="1">
    <citation type="submission" date="2018-12" db="EMBL/GenBank/DDBJ databases">
        <title>bacterium Hansschlegelia zhihuaiae S113.</title>
        <authorList>
            <person name="He J."/>
        </authorList>
    </citation>
    <scope>NUCLEOTIDE SEQUENCE [LARGE SCALE GENOMIC DNA]</scope>
    <source>
        <strain evidence="6 7">S 113</strain>
    </source>
</reference>
<protein>
    <submittedName>
        <fullName evidence="6">ABC transporter ATP-binding protein</fullName>
    </submittedName>
</protein>
<evidence type="ECO:0000313" key="6">
    <source>
        <dbReference type="EMBL" id="RXF73743.1"/>
    </source>
</evidence>